<dbReference type="GeneID" id="96900477"/>
<reference evidence="4 5" key="1">
    <citation type="journal article" date="2011" name="Proc. Natl. Acad. Sci. U.S.A.">
        <title>Evolutionary erosion of yeast sex chromosomes by mating-type switching accidents.</title>
        <authorList>
            <person name="Gordon J.L."/>
            <person name="Armisen D."/>
            <person name="Proux-Wera E."/>
            <person name="Oheigeartaigh S.S."/>
            <person name="Byrne K.P."/>
            <person name="Wolfe K.H."/>
        </authorList>
    </citation>
    <scope>NUCLEOTIDE SEQUENCE [LARGE SCALE GENOMIC DNA]</scope>
    <source>
        <strain evidence="5">ATCC 76901 / BCRC 22586 / CBS 4309 / NBRC 1992 / NRRL Y-12630</strain>
    </source>
</reference>
<organism evidence="4 5">
    <name type="scientific">Naumovozyma castellii</name>
    <name type="common">Yeast</name>
    <name type="synonym">Saccharomyces castellii</name>
    <dbReference type="NCBI Taxonomy" id="27288"/>
    <lineage>
        <taxon>Eukaryota</taxon>
        <taxon>Fungi</taxon>
        <taxon>Dikarya</taxon>
        <taxon>Ascomycota</taxon>
        <taxon>Saccharomycotina</taxon>
        <taxon>Saccharomycetes</taxon>
        <taxon>Saccharomycetales</taxon>
        <taxon>Saccharomycetaceae</taxon>
        <taxon>Naumovozyma</taxon>
    </lineage>
</organism>
<proteinExistence type="inferred from homology"/>
<dbReference type="Pfam" id="PF17325">
    <property type="entry name" value="SPG4"/>
    <property type="match status" value="1"/>
</dbReference>
<dbReference type="Proteomes" id="UP000001640">
    <property type="component" value="Chromosome 1"/>
</dbReference>
<dbReference type="OMA" id="AHEYREP"/>
<evidence type="ECO:0000313" key="4">
    <source>
        <dbReference type="EMBL" id="CCC66992.1"/>
    </source>
</evidence>
<name>G0V6A0_NAUCA</name>
<dbReference type="KEGG" id="ncs:NCAS_0A04340"/>
<keyword evidence="5" id="KW-1185">Reference proteome</keyword>
<comment type="function">
    <text evidence="1">Stationary phase-essential protein not required for growth on nonfermentable carbon sources.</text>
</comment>
<comment type="similarity">
    <text evidence="2">Belongs to the SPG4 family.</text>
</comment>
<sequence length="109" mass="12512">MGKIWDAFAVYNRNKHVEDPDMFGVQHSNIGEQRNAQYLYSKEYVEPKPRKKSDVDVYQNDPNISEPVKAALKGDDGPHLVDIDKLTANEFKALYDKARKGEPDNKVNF</sequence>
<evidence type="ECO:0000256" key="1">
    <source>
        <dbReference type="ARBA" id="ARBA00003155"/>
    </source>
</evidence>
<dbReference type="EMBL" id="HE576752">
    <property type="protein sequence ID" value="CCC66992.1"/>
    <property type="molecule type" value="Genomic_DNA"/>
</dbReference>
<evidence type="ECO:0000256" key="3">
    <source>
        <dbReference type="ARBA" id="ARBA00020398"/>
    </source>
</evidence>
<dbReference type="InParanoid" id="G0V6A0"/>
<protein>
    <recommendedName>
        <fullName evidence="3">Stationary phase protein 4</fullName>
    </recommendedName>
</protein>
<dbReference type="HOGENOM" id="CLU_2158879_0_0_1"/>
<accession>G0V6A0</accession>
<gene>
    <name evidence="4" type="primary">NCAS0A04340</name>
    <name evidence="4" type="ordered locus">NCAS_0A04340</name>
</gene>
<dbReference type="AlphaFoldDB" id="G0V6A0"/>
<evidence type="ECO:0000256" key="2">
    <source>
        <dbReference type="ARBA" id="ARBA00007045"/>
    </source>
</evidence>
<evidence type="ECO:0000313" key="5">
    <source>
        <dbReference type="Proteomes" id="UP000001640"/>
    </source>
</evidence>
<dbReference type="RefSeq" id="XP_003673379.1">
    <property type="nucleotide sequence ID" value="XM_003673331.1"/>
</dbReference>
<dbReference type="OrthoDB" id="4067991at2759"/>
<dbReference type="InterPro" id="IPR020485">
    <property type="entry name" value="Spg4"/>
</dbReference>
<dbReference type="eggNOG" id="ENOG502S7JY">
    <property type="taxonomic scope" value="Eukaryota"/>
</dbReference>
<dbReference type="FunCoup" id="G0V6A0">
    <property type="interactions" value="51"/>
</dbReference>
<reference key="2">
    <citation type="submission" date="2011-08" db="EMBL/GenBank/DDBJ databases">
        <title>Genome sequence of Naumovozyma castellii.</title>
        <authorList>
            <person name="Gordon J.L."/>
            <person name="Armisen D."/>
            <person name="Proux-Wera E."/>
            <person name="OhEigeartaigh S.S."/>
            <person name="Byrne K.P."/>
            <person name="Wolfe K.H."/>
        </authorList>
    </citation>
    <scope>NUCLEOTIDE SEQUENCE</scope>
    <source>
        <strain>Type strain:CBS 4309</strain>
    </source>
</reference>